<dbReference type="AlphaFoldDB" id="A0A1W1YJI2"/>
<evidence type="ECO:0000313" key="4">
    <source>
        <dbReference type="Proteomes" id="UP000192418"/>
    </source>
</evidence>
<accession>A0A1W1YJI2</accession>
<feature type="region of interest" description="Disordered" evidence="1">
    <location>
        <begin position="1"/>
        <end position="20"/>
    </location>
</feature>
<organism evidence="3 4">
    <name type="scientific">Desulfocicer vacuolatum DSM 3385</name>
    <dbReference type="NCBI Taxonomy" id="1121400"/>
    <lineage>
        <taxon>Bacteria</taxon>
        <taxon>Pseudomonadati</taxon>
        <taxon>Thermodesulfobacteriota</taxon>
        <taxon>Desulfobacteria</taxon>
        <taxon>Desulfobacterales</taxon>
        <taxon>Desulfobacteraceae</taxon>
        <taxon>Desulfocicer</taxon>
    </lineage>
</organism>
<keyword evidence="4" id="KW-1185">Reference proteome</keyword>
<gene>
    <name evidence="3" type="ORF">SAMN02746065_101106</name>
</gene>
<dbReference type="EMBL" id="FWXY01000001">
    <property type="protein sequence ID" value="SMC36335.1"/>
    <property type="molecule type" value="Genomic_DNA"/>
</dbReference>
<dbReference type="STRING" id="1121400.SAMN02746065_101106"/>
<protein>
    <submittedName>
        <fullName evidence="3">Uncharacterized protein</fullName>
    </submittedName>
</protein>
<sequence>MVLNFNPPGHEQPGPKDFHNPAVHRVKTHLLNTDRHGPENIFGTMGSNLFLNFQLFLTFMSFPDKKAFISSMV</sequence>
<keyword evidence="2" id="KW-1133">Transmembrane helix</keyword>
<keyword evidence="2" id="KW-0812">Transmembrane</keyword>
<evidence type="ECO:0000256" key="2">
    <source>
        <dbReference type="SAM" id="Phobius"/>
    </source>
</evidence>
<proteinExistence type="predicted"/>
<dbReference type="Proteomes" id="UP000192418">
    <property type="component" value="Unassembled WGS sequence"/>
</dbReference>
<reference evidence="3 4" key="1">
    <citation type="submission" date="2017-04" db="EMBL/GenBank/DDBJ databases">
        <authorList>
            <person name="Afonso C.L."/>
            <person name="Miller P.J."/>
            <person name="Scott M.A."/>
            <person name="Spackman E."/>
            <person name="Goraichik I."/>
            <person name="Dimitrov K.M."/>
            <person name="Suarez D.L."/>
            <person name="Swayne D.E."/>
        </authorList>
    </citation>
    <scope>NUCLEOTIDE SEQUENCE [LARGE SCALE GENOMIC DNA]</scope>
    <source>
        <strain evidence="3 4">DSM 3385</strain>
    </source>
</reference>
<name>A0A1W1YJI2_9BACT</name>
<feature type="transmembrane region" description="Helical" evidence="2">
    <location>
        <begin position="41"/>
        <end position="62"/>
    </location>
</feature>
<evidence type="ECO:0000256" key="1">
    <source>
        <dbReference type="SAM" id="MobiDB-lite"/>
    </source>
</evidence>
<keyword evidence="2" id="KW-0472">Membrane</keyword>
<evidence type="ECO:0000313" key="3">
    <source>
        <dbReference type="EMBL" id="SMC36335.1"/>
    </source>
</evidence>